<dbReference type="Gene3D" id="2.160.20.120">
    <property type="match status" value="1"/>
</dbReference>
<dbReference type="Proteomes" id="UP000037558">
    <property type="component" value="Unassembled WGS sequence"/>
</dbReference>
<dbReference type="RefSeq" id="WP_053401940.1">
    <property type="nucleotide sequence ID" value="NZ_JAMAUM010000008.1"/>
</dbReference>
<dbReference type="PANTHER" id="PTHR34094">
    <property type="match status" value="1"/>
</dbReference>
<dbReference type="Pfam" id="PF13349">
    <property type="entry name" value="DUF4097"/>
    <property type="match status" value="1"/>
</dbReference>
<feature type="domain" description="DUF4097" evidence="1">
    <location>
        <begin position="49"/>
        <end position="316"/>
    </location>
</feature>
<dbReference type="EMBL" id="LILC01000016">
    <property type="protein sequence ID" value="KOO44285.1"/>
    <property type="molecule type" value="Genomic_DNA"/>
</dbReference>
<keyword evidence="3" id="KW-1185">Reference proteome</keyword>
<accession>A0A0M0KZN1</accession>
<organism evidence="2 3">
    <name type="scientific">Priestia koreensis</name>
    <dbReference type="NCBI Taxonomy" id="284581"/>
    <lineage>
        <taxon>Bacteria</taxon>
        <taxon>Bacillati</taxon>
        <taxon>Bacillota</taxon>
        <taxon>Bacilli</taxon>
        <taxon>Bacillales</taxon>
        <taxon>Bacillaceae</taxon>
        <taxon>Priestia</taxon>
    </lineage>
</organism>
<gene>
    <name evidence="2" type="ORF">AMD01_13450</name>
</gene>
<dbReference type="STRING" id="284581.AMD01_13450"/>
<evidence type="ECO:0000313" key="2">
    <source>
        <dbReference type="EMBL" id="KOO44285.1"/>
    </source>
</evidence>
<proteinExistence type="predicted"/>
<dbReference type="AlphaFoldDB" id="A0A0M0KZN1"/>
<dbReference type="InterPro" id="IPR025164">
    <property type="entry name" value="Toastrack_DUF4097"/>
</dbReference>
<dbReference type="PANTHER" id="PTHR34094:SF1">
    <property type="entry name" value="PROTEIN FAM185A"/>
    <property type="match status" value="1"/>
</dbReference>
<dbReference type="OrthoDB" id="2380881at2"/>
<name>A0A0M0KZN1_9BACI</name>
<evidence type="ECO:0000259" key="1">
    <source>
        <dbReference type="Pfam" id="PF13349"/>
    </source>
</evidence>
<evidence type="ECO:0000313" key="3">
    <source>
        <dbReference type="Proteomes" id="UP000037558"/>
    </source>
</evidence>
<comment type="caution">
    <text evidence="2">The sequence shown here is derived from an EMBL/GenBank/DDBJ whole genome shotgun (WGS) entry which is preliminary data.</text>
</comment>
<reference evidence="3" key="1">
    <citation type="submission" date="2015-08" db="EMBL/GenBank/DDBJ databases">
        <title>Fjat-14210 dsm16467.</title>
        <authorList>
            <person name="Liu B."/>
            <person name="Wang J."/>
            <person name="Zhu Y."/>
            <person name="Liu G."/>
            <person name="Chen Q."/>
            <person name="Chen Z."/>
            <person name="Lan J."/>
            <person name="Che J."/>
            <person name="Ge C."/>
            <person name="Shi H."/>
            <person name="Pan Z."/>
            <person name="Liu X."/>
        </authorList>
    </citation>
    <scope>NUCLEOTIDE SEQUENCE [LARGE SCALE GENOMIC DNA]</scope>
    <source>
        <strain evidence="3">DSM 16467</strain>
    </source>
</reference>
<dbReference type="PATRIC" id="fig|284581.3.peg.4818"/>
<protein>
    <recommendedName>
        <fullName evidence="1">DUF4097 domain-containing protein</fullName>
    </recommendedName>
</protein>
<sequence>MMKKFVYAGLILLFIGIIGSAATFKLNGGILSFKTSEIHEKKVITNPAITSIEVDVSANDVQVMPAEDNRLTVEASGRINKRYEDRYKLNIRENGSKATISVSRKMPSFMVGVNLEDVNVKVHVPKKQYKMLKVQLQSGDITATGIKAETMSLHTTSGDINATNNEIGKLLKMSARSGDLTARSNTAESLQVKTTSGDLHGLDVKAKSSSFETTSGDIELANIAGNVTTETMSGDITIDNERTQGNVSARTTSGDVTMNYTENPASLAVDADTRAGDIELKLPGFMYQEKEDNRIIGKIGNGMYKVKVRVQSGDFLLK</sequence>